<evidence type="ECO:0000313" key="1">
    <source>
        <dbReference type="EMBL" id="GID58125.1"/>
    </source>
</evidence>
<gene>
    <name evidence="1" type="ORF">Aco03nite_065290</name>
</gene>
<dbReference type="InterPro" id="IPR011009">
    <property type="entry name" value="Kinase-like_dom_sf"/>
</dbReference>
<name>A0ABQ3XI86_9ACTN</name>
<evidence type="ECO:0000313" key="2">
    <source>
        <dbReference type="Proteomes" id="UP000612282"/>
    </source>
</evidence>
<comment type="caution">
    <text evidence="1">The sequence shown here is derived from an EMBL/GenBank/DDBJ whole genome shotgun (WGS) entry which is preliminary data.</text>
</comment>
<dbReference type="Proteomes" id="UP000612282">
    <property type="component" value="Unassembled WGS sequence"/>
</dbReference>
<proteinExistence type="predicted"/>
<dbReference type="SUPFAM" id="SSF56112">
    <property type="entry name" value="Protein kinase-like (PK-like)"/>
    <property type="match status" value="1"/>
</dbReference>
<reference evidence="1 2" key="1">
    <citation type="submission" date="2021-01" db="EMBL/GenBank/DDBJ databases">
        <title>Whole genome shotgun sequence of Actinoplanes couchii NBRC 106145.</title>
        <authorList>
            <person name="Komaki H."/>
            <person name="Tamura T."/>
        </authorList>
    </citation>
    <scope>NUCLEOTIDE SEQUENCE [LARGE SCALE GENOMIC DNA]</scope>
    <source>
        <strain evidence="1 2">NBRC 106145</strain>
    </source>
</reference>
<accession>A0ABQ3XI86</accession>
<organism evidence="1 2">
    <name type="scientific">Actinoplanes couchii</name>
    <dbReference type="NCBI Taxonomy" id="403638"/>
    <lineage>
        <taxon>Bacteria</taxon>
        <taxon>Bacillati</taxon>
        <taxon>Actinomycetota</taxon>
        <taxon>Actinomycetes</taxon>
        <taxon>Micromonosporales</taxon>
        <taxon>Micromonosporaceae</taxon>
        <taxon>Actinoplanes</taxon>
    </lineage>
</organism>
<keyword evidence="2" id="KW-1185">Reference proteome</keyword>
<dbReference type="EMBL" id="BOMG01000081">
    <property type="protein sequence ID" value="GID58125.1"/>
    <property type="molecule type" value="Genomic_DNA"/>
</dbReference>
<protein>
    <submittedName>
        <fullName evidence="1">TIGR02569 family protein</fullName>
    </submittedName>
</protein>
<sequence>MLARPADEELHQTVDPITFPVERSGEPPVAVLQAFGVDEPARRLPGGQGTSWRAGGLVFKPEAGPLQDWLGETLATIPRTGFRLVSQAPTVTGAWSHDGWSATTWLEGTTPNFTDVHVWAEILLAARAFHRAVAHLNRPPFIDTRQDRWAIADRWAWSTPPEPTSEAATSAHTTAVAAPGSDTATAVEVDARFRPEFAPLAARLRRGLSPADLREPAQIVHADLAGNILFAPLLPPVVIDVSPYWRPVSFAEGMIVADALCWHDAPADLPARLEVPVSAVARALLFRMATTNQIPAAEVEEEAARYHWATTALGL</sequence>